<dbReference type="InterPro" id="IPR009056">
    <property type="entry name" value="Cyt_c-like_dom"/>
</dbReference>
<dbReference type="Gene3D" id="1.10.760.10">
    <property type="entry name" value="Cytochrome c-like domain"/>
    <property type="match status" value="1"/>
</dbReference>
<evidence type="ECO:0000259" key="6">
    <source>
        <dbReference type="PROSITE" id="PS51007"/>
    </source>
</evidence>
<dbReference type="GO" id="GO:0020037">
    <property type="term" value="F:heme binding"/>
    <property type="evidence" value="ECO:0007669"/>
    <property type="project" value="InterPro"/>
</dbReference>
<keyword evidence="3 4" id="KW-0408">Iron</keyword>
<evidence type="ECO:0000313" key="8">
    <source>
        <dbReference type="Proteomes" id="UP000466730"/>
    </source>
</evidence>
<protein>
    <recommendedName>
        <fullName evidence="6">Cytochrome c domain-containing protein</fullName>
    </recommendedName>
</protein>
<feature type="chain" id="PRO_5032778983" description="Cytochrome c domain-containing protein" evidence="5">
    <location>
        <begin position="26"/>
        <end position="107"/>
    </location>
</feature>
<keyword evidence="1 4" id="KW-0349">Heme</keyword>
<reference evidence="7 8" key="1">
    <citation type="submission" date="2019-11" db="EMBL/GenBank/DDBJ databases">
        <title>Draft Whole-Genome sequence of the marine photosynthetic bacterium Rhodovulum strictum DSM 11289.</title>
        <authorList>
            <person name="Kyndt J.A."/>
            <person name="Meyer T.E."/>
        </authorList>
    </citation>
    <scope>NUCLEOTIDE SEQUENCE [LARGE SCALE GENOMIC DNA]</scope>
    <source>
        <strain evidence="7 8">DSM 11289</strain>
    </source>
</reference>
<keyword evidence="8" id="KW-1185">Reference proteome</keyword>
<dbReference type="RefSeq" id="WP_153748680.1">
    <property type="nucleotide sequence ID" value="NZ_BAAADI010000001.1"/>
</dbReference>
<comment type="caution">
    <text evidence="7">The sequence shown here is derived from an EMBL/GenBank/DDBJ whole genome shotgun (WGS) entry which is preliminary data.</text>
</comment>
<sequence length="107" mass="10977">MRRKNVVPNALAALALIGAAGTASGQHLTAEDISVLAGVCANCHGPDGHSRGAIPGIAGKPYVAQLALLQAFKADSIPDTTVMNRLAKGYSDAELDALARHFSEIGK</sequence>
<keyword evidence="2 4" id="KW-0479">Metal-binding</keyword>
<dbReference type="GO" id="GO:0009055">
    <property type="term" value="F:electron transfer activity"/>
    <property type="evidence" value="ECO:0007669"/>
    <property type="project" value="InterPro"/>
</dbReference>
<evidence type="ECO:0000313" key="7">
    <source>
        <dbReference type="EMBL" id="MRH21375.1"/>
    </source>
</evidence>
<dbReference type="PROSITE" id="PS51007">
    <property type="entry name" value="CYTC"/>
    <property type="match status" value="1"/>
</dbReference>
<dbReference type="AlphaFoldDB" id="A0A844BIM5"/>
<proteinExistence type="predicted"/>
<organism evidence="7 8">
    <name type="scientific">Rhodovulum strictum</name>
    <dbReference type="NCBI Taxonomy" id="58314"/>
    <lineage>
        <taxon>Bacteria</taxon>
        <taxon>Pseudomonadati</taxon>
        <taxon>Pseudomonadota</taxon>
        <taxon>Alphaproteobacteria</taxon>
        <taxon>Rhodobacterales</taxon>
        <taxon>Paracoccaceae</taxon>
        <taxon>Rhodovulum</taxon>
    </lineage>
</organism>
<name>A0A844BIM5_9RHOB</name>
<gene>
    <name evidence="7" type="ORF">GH815_10255</name>
</gene>
<dbReference type="Proteomes" id="UP000466730">
    <property type="component" value="Unassembled WGS sequence"/>
</dbReference>
<accession>A0A844BIM5</accession>
<dbReference type="InterPro" id="IPR036909">
    <property type="entry name" value="Cyt_c-like_dom_sf"/>
</dbReference>
<dbReference type="GO" id="GO:0046872">
    <property type="term" value="F:metal ion binding"/>
    <property type="evidence" value="ECO:0007669"/>
    <property type="project" value="UniProtKB-KW"/>
</dbReference>
<evidence type="ECO:0000256" key="4">
    <source>
        <dbReference type="PROSITE-ProRule" id="PRU00433"/>
    </source>
</evidence>
<evidence type="ECO:0000256" key="1">
    <source>
        <dbReference type="ARBA" id="ARBA00022617"/>
    </source>
</evidence>
<feature type="signal peptide" evidence="5">
    <location>
        <begin position="1"/>
        <end position="25"/>
    </location>
</feature>
<evidence type="ECO:0000256" key="2">
    <source>
        <dbReference type="ARBA" id="ARBA00022723"/>
    </source>
</evidence>
<keyword evidence="5" id="KW-0732">Signal</keyword>
<dbReference type="SUPFAM" id="SSF46626">
    <property type="entry name" value="Cytochrome c"/>
    <property type="match status" value="1"/>
</dbReference>
<evidence type="ECO:0000256" key="5">
    <source>
        <dbReference type="SAM" id="SignalP"/>
    </source>
</evidence>
<dbReference type="EMBL" id="WJPO01000014">
    <property type="protein sequence ID" value="MRH21375.1"/>
    <property type="molecule type" value="Genomic_DNA"/>
</dbReference>
<dbReference type="OrthoDB" id="9805828at2"/>
<feature type="domain" description="Cytochrome c" evidence="6">
    <location>
        <begin position="20"/>
        <end position="106"/>
    </location>
</feature>
<evidence type="ECO:0000256" key="3">
    <source>
        <dbReference type="ARBA" id="ARBA00023004"/>
    </source>
</evidence>